<dbReference type="AlphaFoldDB" id="A0A3M8CT87"/>
<proteinExistence type="inferred from homology"/>
<comment type="subunit">
    <text evidence="1">Forms a complex composed of PxpA, PxpB and PxpC.</text>
</comment>
<dbReference type="CDD" id="cd10787">
    <property type="entry name" value="LamB_YcsF_like"/>
    <property type="match status" value="1"/>
</dbReference>
<dbReference type="PANTHER" id="PTHR30292:SF0">
    <property type="entry name" value="5-OXOPROLINASE SUBUNIT A"/>
    <property type="match status" value="1"/>
</dbReference>
<dbReference type="InterPro" id="IPR005501">
    <property type="entry name" value="LamB/YcsF/PxpA-like"/>
</dbReference>
<dbReference type="EC" id="3.5.2.9" evidence="1"/>
<evidence type="ECO:0000313" key="2">
    <source>
        <dbReference type="EMBL" id="RNB78601.1"/>
    </source>
</evidence>
<gene>
    <name evidence="1 2" type="primary">pxpA</name>
    <name evidence="2" type="ORF">EDM58_10875</name>
</gene>
<accession>A0A3M8CT87</accession>
<dbReference type="NCBIfam" id="NF003814">
    <property type="entry name" value="PRK05406.1-3"/>
    <property type="match status" value="1"/>
</dbReference>
<dbReference type="Gene3D" id="3.20.20.370">
    <property type="entry name" value="Glycoside hydrolase/deacetylase"/>
    <property type="match status" value="1"/>
</dbReference>
<dbReference type="RefSeq" id="WP_122913356.1">
    <property type="nucleotide sequence ID" value="NZ_RHHT01000023.1"/>
</dbReference>
<dbReference type="PANTHER" id="PTHR30292">
    <property type="entry name" value="UNCHARACTERIZED PROTEIN YBGL-RELATED"/>
    <property type="match status" value="1"/>
</dbReference>
<comment type="similarity">
    <text evidence="1">Belongs to the LamB/PxpA family.</text>
</comment>
<reference evidence="2 3" key="1">
    <citation type="submission" date="2018-10" db="EMBL/GenBank/DDBJ databases">
        <title>Phylogenomics of Brevibacillus.</title>
        <authorList>
            <person name="Dunlap C."/>
        </authorList>
    </citation>
    <scope>NUCLEOTIDE SEQUENCE [LARGE SCALE GENOMIC DNA]</scope>
    <source>
        <strain evidence="2 3">JCM 15085</strain>
    </source>
</reference>
<dbReference type="SUPFAM" id="SSF88713">
    <property type="entry name" value="Glycoside hydrolase/deacetylase"/>
    <property type="match status" value="1"/>
</dbReference>
<comment type="caution">
    <text evidence="2">The sequence shown here is derived from an EMBL/GenBank/DDBJ whole genome shotgun (WGS) entry which is preliminary data.</text>
</comment>
<dbReference type="NCBIfam" id="NF003813">
    <property type="entry name" value="PRK05406.1-2"/>
    <property type="match status" value="1"/>
</dbReference>
<dbReference type="GO" id="GO:0005975">
    <property type="term" value="P:carbohydrate metabolic process"/>
    <property type="evidence" value="ECO:0007669"/>
    <property type="project" value="InterPro"/>
</dbReference>
<dbReference type="EMBL" id="RHHT01000023">
    <property type="protein sequence ID" value="RNB78601.1"/>
    <property type="molecule type" value="Genomic_DNA"/>
</dbReference>
<protein>
    <recommendedName>
        <fullName evidence="1">5-oxoprolinase subunit A</fullName>
        <shortName evidence="1">5-OPase subunit A</shortName>
        <ecNumber evidence="1">3.5.2.9</ecNumber>
    </recommendedName>
    <alternativeName>
        <fullName evidence="1">5-oxoprolinase (ATP-hydrolyzing) subunit A</fullName>
    </alternativeName>
</protein>
<comment type="catalytic activity">
    <reaction evidence="1">
        <text>5-oxo-L-proline + ATP + 2 H2O = L-glutamate + ADP + phosphate + H(+)</text>
        <dbReference type="Rhea" id="RHEA:10348"/>
        <dbReference type="ChEBI" id="CHEBI:15377"/>
        <dbReference type="ChEBI" id="CHEBI:15378"/>
        <dbReference type="ChEBI" id="CHEBI:29985"/>
        <dbReference type="ChEBI" id="CHEBI:30616"/>
        <dbReference type="ChEBI" id="CHEBI:43474"/>
        <dbReference type="ChEBI" id="CHEBI:58402"/>
        <dbReference type="ChEBI" id="CHEBI:456216"/>
        <dbReference type="EC" id="3.5.2.9"/>
    </reaction>
</comment>
<evidence type="ECO:0000256" key="1">
    <source>
        <dbReference type="HAMAP-Rule" id="MF_00691"/>
    </source>
</evidence>
<sequence>MYHIDLNCDMGESFGAYRIGNDEAVLPYITSANIACGFHAGDPATMRKTVQLALRHDVKIGAHPGLPDLQGFGRRNMAITAGEAYDLVVYQVGALQGFVQSEGGVMQHVKPHGAFYNMAAVNSDLARAIAEAVYRINPELYLVGLAGSHLITEAEKIGLRAKSEVFADRTYQQDGTLTPRSQEGALITNDEQAVQQVIRMIKEGKVLTRQGSDFAIKAETVCIHGDGEHALSFAREIRETLEKTGVEVKAMSL</sequence>
<comment type="function">
    <text evidence="1">Catalyzes the cleavage of 5-oxoproline to form L-glutamate coupled to the hydrolysis of ATP to ADP and inorganic phosphate.</text>
</comment>
<keyword evidence="1" id="KW-0547">Nucleotide-binding</keyword>
<organism evidence="2 3">
    <name type="scientific">Brevibacillus panacihumi</name>
    <dbReference type="NCBI Taxonomy" id="497735"/>
    <lineage>
        <taxon>Bacteria</taxon>
        <taxon>Bacillati</taxon>
        <taxon>Bacillota</taxon>
        <taxon>Bacilli</taxon>
        <taxon>Bacillales</taxon>
        <taxon>Paenibacillaceae</taxon>
        <taxon>Brevibacillus</taxon>
    </lineage>
</organism>
<dbReference type="NCBIfam" id="NF003816">
    <property type="entry name" value="PRK05406.1-5"/>
    <property type="match status" value="1"/>
</dbReference>
<dbReference type="GO" id="GO:0017168">
    <property type="term" value="F:5-oxoprolinase (ATP-hydrolyzing) activity"/>
    <property type="evidence" value="ECO:0007669"/>
    <property type="project" value="UniProtKB-UniRule"/>
</dbReference>
<keyword evidence="1" id="KW-0067">ATP-binding</keyword>
<dbReference type="InterPro" id="IPR011330">
    <property type="entry name" value="Glyco_hydro/deAcase_b/a-brl"/>
</dbReference>
<dbReference type="GO" id="GO:0005524">
    <property type="term" value="F:ATP binding"/>
    <property type="evidence" value="ECO:0007669"/>
    <property type="project" value="UniProtKB-UniRule"/>
</dbReference>
<dbReference type="HAMAP" id="MF_00691">
    <property type="entry name" value="PxpA"/>
    <property type="match status" value="1"/>
</dbReference>
<evidence type="ECO:0000313" key="3">
    <source>
        <dbReference type="Proteomes" id="UP000281915"/>
    </source>
</evidence>
<dbReference type="Proteomes" id="UP000281915">
    <property type="component" value="Unassembled WGS sequence"/>
</dbReference>
<dbReference type="Pfam" id="PF03746">
    <property type="entry name" value="LamB_YcsF"/>
    <property type="match status" value="1"/>
</dbReference>
<name>A0A3M8CT87_9BACL</name>
<keyword evidence="1 2" id="KW-0378">Hydrolase</keyword>